<feature type="transmembrane region" description="Helical" evidence="1">
    <location>
        <begin position="100"/>
        <end position="117"/>
    </location>
</feature>
<sequence>MSNSVKYLILALLLAAFWVVDAQAQSPNYSEDDGINLWRGDSFLDNEDVDAPMGEDGSGAGFIGDEQVKQMEEAARLAAGPGHNLAAALEQDKKLLPDNVMYGLGTGLALGGWIALLQGKNGRQNAQYLGTGIVLGGLLGVMVGTKSVYQPLLRRSSLDPTPAIHGWALMPVLNLESKGQAHAGMGLSFRF</sequence>
<evidence type="ECO:0000313" key="3">
    <source>
        <dbReference type="EMBL" id="OGG97013.1"/>
    </source>
</evidence>
<keyword evidence="1" id="KW-1133">Transmembrane helix</keyword>
<evidence type="ECO:0000256" key="2">
    <source>
        <dbReference type="SAM" id="SignalP"/>
    </source>
</evidence>
<dbReference type="STRING" id="1817772.A2527_02850"/>
<keyword evidence="2" id="KW-0732">Signal</keyword>
<feature type="transmembrane region" description="Helical" evidence="1">
    <location>
        <begin position="129"/>
        <end position="149"/>
    </location>
</feature>
<name>A0A1F6GFY1_9PROT</name>
<comment type="caution">
    <text evidence="3">The sequence shown here is derived from an EMBL/GenBank/DDBJ whole genome shotgun (WGS) entry which is preliminary data.</text>
</comment>
<gene>
    <name evidence="3" type="ORF">A2527_02850</name>
</gene>
<organism evidence="3 4">
    <name type="scientific">Candidatus Lambdaproteobacteria bacterium RIFOXYD2_FULL_50_16</name>
    <dbReference type="NCBI Taxonomy" id="1817772"/>
    <lineage>
        <taxon>Bacteria</taxon>
        <taxon>Pseudomonadati</taxon>
        <taxon>Pseudomonadota</taxon>
        <taxon>Candidatus Lambdaproteobacteria</taxon>
    </lineage>
</organism>
<keyword evidence="1" id="KW-0812">Transmembrane</keyword>
<dbReference type="EMBL" id="MFNE01000006">
    <property type="protein sequence ID" value="OGG97013.1"/>
    <property type="molecule type" value="Genomic_DNA"/>
</dbReference>
<keyword evidence="1" id="KW-0472">Membrane</keyword>
<dbReference type="AlphaFoldDB" id="A0A1F6GFY1"/>
<protein>
    <submittedName>
        <fullName evidence="3">Uncharacterized protein</fullName>
    </submittedName>
</protein>
<evidence type="ECO:0000313" key="4">
    <source>
        <dbReference type="Proteomes" id="UP000178449"/>
    </source>
</evidence>
<reference evidence="3 4" key="1">
    <citation type="journal article" date="2016" name="Nat. Commun.">
        <title>Thousands of microbial genomes shed light on interconnected biogeochemical processes in an aquifer system.</title>
        <authorList>
            <person name="Anantharaman K."/>
            <person name="Brown C.T."/>
            <person name="Hug L.A."/>
            <person name="Sharon I."/>
            <person name="Castelle C.J."/>
            <person name="Probst A.J."/>
            <person name="Thomas B.C."/>
            <person name="Singh A."/>
            <person name="Wilkins M.J."/>
            <person name="Karaoz U."/>
            <person name="Brodie E.L."/>
            <person name="Williams K.H."/>
            <person name="Hubbard S.S."/>
            <person name="Banfield J.F."/>
        </authorList>
    </citation>
    <scope>NUCLEOTIDE SEQUENCE [LARGE SCALE GENOMIC DNA]</scope>
</reference>
<dbReference type="Proteomes" id="UP000178449">
    <property type="component" value="Unassembled WGS sequence"/>
</dbReference>
<accession>A0A1F6GFY1</accession>
<evidence type="ECO:0000256" key="1">
    <source>
        <dbReference type="SAM" id="Phobius"/>
    </source>
</evidence>
<feature type="signal peptide" evidence="2">
    <location>
        <begin position="1"/>
        <end position="24"/>
    </location>
</feature>
<proteinExistence type="predicted"/>
<feature type="chain" id="PRO_5009524666" evidence="2">
    <location>
        <begin position="25"/>
        <end position="191"/>
    </location>
</feature>